<evidence type="ECO:0008006" key="2">
    <source>
        <dbReference type="Google" id="ProtNLM"/>
    </source>
</evidence>
<accession>A0A7V4TZ26</accession>
<organism evidence="1">
    <name type="scientific">Caldithrix abyssi</name>
    <dbReference type="NCBI Taxonomy" id="187145"/>
    <lineage>
        <taxon>Bacteria</taxon>
        <taxon>Pseudomonadati</taxon>
        <taxon>Calditrichota</taxon>
        <taxon>Calditrichia</taxon>
        <taxon>Calditrichales</taxon>
        <taxon>Calditrichaceae</taxon>
        <taxon>Caldithrix</taxon>
    </lineage>
</organism>
<proteinExistence type="predicted"/>
<dbReference type="AlphaFoldDB" id="A0A7V4TZ26"/>
<evidence type="ECO:0000313" key="1">
    <source>
        <dbReference type="EMBL" id="HGY54989.1"/>
    </source>
</evidence>
<comment type="caution">
    <text evidence="1">The sequence shown here is derived from an EMBL/GenBank/DDBJ whole genome shotgun (WGS) entry which is preliminary data.</text>
</comment>
<protein>
    <recommendedName>
        <fullName evidence="2">Zf-HC2 domain-containing protein</fullName>
    </recommendedName>
</protein>
<sequence length="82" mass="9321">MGKKDRVFFDDKHHLNDEGIAICADALQLGKEDDLPQKVKSHLSECNACKQDLVNFYSIIENINQSSAEEHPFFSTNPQNKD</sequence>
<name>A0A7V4TZ26_CALAY</name>
<dbReference type="Proteomes" id="UP000885779">
    <property type="component" value="Unassembled WGS sequence"/>
</dbReference>
<gene>
    <name evidence="1" type="ORF">ENK44_04765</name>
</gene>
<dbReference type="EMBL" id="DRQG01000041">
    <property type="protein sequence ID" value="HGY54989.1"/>
    <property type="molecule type" value="Genomic_DNA"/>
</dbReference>
<reference evidence="1" key="1">
    <citation type="journal article" date="2020" name="mSystems">
        <title>Genome- and Community-Level Interaction Insights into Carbon Utilization and Element Cycling Functions of Hydrothermarchaeota in Hydrothermal Sediment.</title>
        <authorList>
            <person name="Zhou Z."/>
            <person name="Liu Y."/>
            <person name="Xu W."/>
            <person name="Pan J."/>
            <person name="Luo Z.H."/>
            <person name="Li M."/>
        </authorList>
    </citation>
    <scope>NUCLEOTIDE SEQUENCE [LARGE SCALE GENOMIC DNA]</scope>
    <source>
        <strain evidence="1">HyVt-577</strain>
    </source>
</reference>
<feature type="non-terminal residue" evidence="1">
    <location>
        <position position="82"/>
    </location>
</feature>